<dbReference type="PANTHER" id="PTHR47197">
    <property type="entry name" value="PROTEIN NIRF"/>
    <property type="match status" value="1"/>
</dbReference>
<dbReference type="InterPro" id="IPR011964">
    <property type="entry name" value="YVTN_b-propeller_repeat"/>
</dbReference>
<dbReference type="PANTHER" id="PTHR47197:SF3">
    <property type="entry name" value="DIHYDRO-HEME D1 DEHYDROGENASE"/>
    <property type="match status" value="1"/>
</dbReference>
<evidence type="ECO:0000313" key="4">
    <source>
        <dbReference type="EMBL" id="TSJ38893.1"/>
    </source>
</evidence>
<gene>
    <name evidence="4" type="ORF">FO440_20550</name>
</gene>
<proteinExistence type="predicted"/>
<feature type="domain" description="MBG" evidence="2">
    <location>
        <begin position="853"/>
        <end position="936"/>
    </location>
</feature>
<feature type="domain" description="YNCE-like beta-propeller" evidence="3">
    <location>
        <begin position="232"/>
        <end position="338"/>
    </location>
</feature>
<dbReference type="Proteomes" id="UP000318733">
    <property type="component" value="Unassembled WGS sequence"/>
</dbReference>
<dbReference type="InterPro" id="IPR011044">
    <property type="entry name" value="Quino_amine_DH_bsu"/>
</dbReference>
<dbReference type="InterPro" id="IPR001680">
    <property type="entry name" value="WD40_rpt"/>
</dbReference>
<protein>
    <submittedName>
        <fullName evidence="4">T9SS type B sorting domain-containing protein</fullName>
    </submittedName>
</protein>
<dbReference type="InterPro" id="IPR011041">
    <property type="entry name" value="Quinoprot_gluc/sorb_DH_b-prop"/>
</dbReference>
<feature type="domain" description="MBG" evidence="2">
    <location>
        <begin position="943"/>
        <end position="1018"/>
    </location>
</feature>
<evidence type="ECO:0000259" key="3">
    <source>
        <dbReference type="Pfam" id="PF21783"/>
    </source>
</evidence>
<dbReference type="AlphaFoldDB" id="A0A556MG68"/>
<accession>A0A556MG68</accession>
<dbReference type="Pfam" id="PF13585">
    <property type="entry name" value="CHU_C"/>
    <property type="match status" value="1"/>
</dbReference>
<dbReference type="InterPro" id="IPR048433">
    <property type="entry name" value="YNCE-like_beta-prop"/>
</dbReference>
<sequence length="1109" mass="112683">MKSYLFRISCLILLCYFSVNVLGQTRRQVNAVAPEIFAGLVTGSIATCPGSPSSSPDIQQFVVVGNSLTDPVTIAAPTGFEVSLTPGADYVSRLIFQPVGGLTSSTTIYVRAAAATTPGNISGNVSVSSPGAAALMIAVKGTINAIPVVNGAANQVVVAGQATASVNFTGTGNAYNWTNDQPGIGLPASGSGNIAAFTAQNTTNVPIVATLRVTPTNTGYAYIPNSGDGTVSVIDPNTNSVIKSILVGANPSAIAVSPDSKYIYVANSGSNSVSVISTVTNKVVSTIPVGNGPDGVAVSPDGTSLYVVNAFDNILSEIKLSNNTFPGNIPVGAFPSAVLVSPDGEKIYTTSGINKTVSVYIPAQGTIAATIRVGGGATGMATSPDGTHLYVTNQNDGTVSVINTVTYLVEKTIPVGSGPNSGPLGIVISPDGSKAYVTNQSDKTVSVINMVTGIVTTTIPVGANPTGLSLNPDGSLVYVSNSADKTISVINTTTNQVTATIYVGNSPNGLGNYFTRGTGCSGMPVQFTITVNPVGTTTAKLTSGPVTGNITACDGIPSASPNLQQFDVSGQDLTGDITIKAPAGFEISTTATANFTTQLTLTPINGVVNTTVVYVRSAAAAAGTPAGNVVISTPGVQDLSVAVTATIHALPIADAIADQTLNNGDAVAAINFTGTADVFSWVNDTPAIGLAAYGSGNITSFTAVNNGSTPVIAHITVTPSSAGTACEGTPVEFTITVNPLAIPVISPAGTIASMTSIYGSASSSGQFDVSGTNMTDGILVTPSAGFEVSTDNVHFGGSVTIGAAGTIYPATVYVRLVTTANAGTHTGSLLLSSVGAKDVSVPITASIVDKATLTITANDKNKPYGETLNDGIVNSDYTASGLQNGETVGSVTMSYEPGGAPGANAGTYQSSVTPSAATGGTFDPANYTISYTSGKLVVTPVMLSVIADDQTKAAGDPNPELTITYIGFVNNEGPANLSAQPIATTPAVTNSPPGTYPIDVDGALSDNYTISYTDGTLTVTRPVIRISNAFTPNGDGINDLWEISSLNIYPQCLVCIYNRYGNLIYRSEAYAKPWDGTYKDQQLPTGTYYYVIDLKDGTKPLAGPLTLIR</sequence>
<name>A0A556MG68_9SPHI</name>
<dbReference type="InterPro" id="IPR015943">
    <property type="entry name" value="WD40/YVTN_repeat-like_dom_sf"/>
</dbReference>
<organism evidence="4 5">
    <name type="scientific">Mucilaginibacter corticis</name>
    <dbReference type="NCBI Taxonomy" id="2597670"/>
    <lineage>
        <taxon>Bacteria</taxon>
        <taxon>Pseudomonadati</taxon>
        <taxon>Bacteroidota</taxon>
        <taxon>Sphingobacteriia</taxon>
        <taxon>Sphingobacteriales</taxon>
        <taxon>Sphingobacteriaceae</taxon>
        <taxon>Mucilaginibacter</taxon>
    </lineage>
</organism>
<reference evidence="4 5" key="1">
    <citation type="submission" date="2019-07" db="EMBL/GenBank/DDBJ databases">
        <authorList>
            <person name="Huq M.A."/>
        </authorList>
    </citation>
    <scope>NUCLEOTIDE SEQUENCE [LARGE SCALE GENOMIC DNA]</scope>
    <source>
        <strain evidence="4 5">MAH-19</strain>
    </source>
</reference>
<dbReference type="NCBIfam" id="TIGR04131">
    <property type="entry name" value="Bac_Flav_CTERM"/>
    <property type="match status" value="1"/>
</dbReference>
<dbReference type="Pfam" id="PF21783">
    <property type="entry name" value="YNCE"/>
    <property type="match status" value="1"/>
</dbReference>
<dbReference type="SUPFAM" id="SSF50952">
    <property type="entry name" value="Soluble quinoprotein glucose dehydrogenase"/>
    <property type="match status" value="1"/>
</dbReference>
<evidence type="ECO:0000256" key="1">
    <source>
        <dbReference type="ARBA" id="ARBA00022729"/>
    </source>
</evidence>
<comment type="caution">
    <text evidence="4">The sequence shown here is derived from an EMBL/GenBank/DDBJ whole genome shotgun (WGS) entry which is preliminary data.</text>
</comment>
<dbReference type="Pfam" id="PF18676">
    <property type="entry name" value="MBG_2"/>
    <property type="match status" value="2"/>
</dbReference>
<dbReference type="EMBL" id="VLPK01000004">
    <property type="protein sequence ID" value="TSJ38893.1"/>
    <property type="molecule type" value="Genomic_DNA"/>
</dbReference>
<evidence type="ECO:0000313" key="5">
    <source>
        <dbReference type="Proteomes" id="UP000318733"/>
    </source>
</evidence>
<dbReference type="SMART" id="SM00320">
    <property type="entry name" value="WD40"/>
    <property type="match status" value="5"/>
</dbReference>
<dbReference type="NCBIfam" id="TIGR02276">
    <property type="entry name" value="beta_rpt_yvtn"/>
    <property type="match status" value="5"/>
</dbReference>
<keyword evidence="5" id="KW-1185">Reference proteome</keyword>
<dbReference type="InterPro" id="IPR026341">
    <property type="entry name" value="T9SS_type_B"/>
</dbReference>
<dbReference type="SUPFAM" id="SSF50969">
    <property type="entry name" value="YVTN repeat-like/Quinoprotein amine dehydrogenase"/>
    <property type="match status" value="1"/>
</dbReference>
<dbReference type="Gene3D" id="3.30.160.710">
    <property type="match status" value="1"/>
</dbReference>
<evidence type="ECO:0000259" key="2">
    <source>
        <dbReference type="Pfam" id="PF18676"/>
    </source>
</evidence>
<dbReference type="Gene3D" id="2.130.10.10">
    <property type="entry name" value="YVTN repeat-like/Quinoprotein amine dehydrogenase"/>
    <property type="match status" value="2"/>
</dbReference>
<dbReference type="OrthoDB" id="5726170at2"/>
<keyword evidence="1" id="KW-0732">Signal</keyword>
<dbReference type="InterPro" id="IPR051200">
    <property type="entry name" value="Host-pathogen_enzymatic-act"/>
</dbReference>
<dbReference type="RefSeq" id="WP_144250174.1">
    <property type="nucleotide sequence ID" value="NZ_VLPK01000004.1"/>
</dbReference>
<dbReference type="InterPro" id="IPR041286">
    <property type="entry name" value="MBG_2"/>
</dbReference>